<feature type="region of interest" description="Disordered" evidence="2">
    <location>
        <begin position="572"/>
        <end position="599"/>
    </location>
</feature>
<accession>A0A4D6NG88</accession>
<feature type="region of interest" description="Disordered" evidence="2">
    <location>
        <begin position="494"/>
        <end position="521"/>
    </location>
</feature>
<feature type="region of interest" description="Disordered" evidence="2">
    <location>
        <begin position="291"/>
        <end position="316"/>
    </location>
</feature>
<feature type="region of interest" description="Disordered" evidence="2">
    <location>
        <begin position="368"/>
        <end position="389"/>
    </location>
</feature>
<reference evidence="3 4" key="1">
    <citation type="submission" date="2019-04" db="EMBL/GenBank/DDBJ databases">
        <title>An improved genome assembly and genetic linkage map for asparagus bean, Vigna unguiculata ssp. sesquipedialis.</title>
        <authorList>
            <person name="Xia Q."/>
            <person name="Zhang R."/>
            <person name="Dong Y."/>
        </authorList>
    </citation>
    <scope>NUCLEOTIDE SEQUENCE [LARGE SCALE GENOMIC DNA]</scope>
    <source>
        <tissue evidence="3">Leaf</tissue>
    </source>
</reference>
<feature type="coiled-coil region" evidence="1">
    <location>
        <begin position="525"/>
        <end position="559"/>
    </location>
</feature>
<organism evidence="3 4">
    <name type="scientific">Vigna unguiculata</name>
    <name type="common">Cowpea</name>
    <dbReference type="NCBI Taxonomy" id="3917"/>
    <lineage>
        <taxon>Eukaryota</taxon>
        <taxon>Viridiplantae</taxon>
        <taxon>Streptophyta</taxon>
        <taxon>Embryophyta</taxon>
        <taxon>Tracheophyta</taxon>
        <taxon>Spermatophyta</taxon>
        <taxon>Magnoliopsida</taxon>
        <taxon>eudicotyledons</taxon>
        <taxon>Gunneridae</taxon>
        <taxon>Pentapetalae</taxon>
        <taxon>rosids</taxon>
        <taxon>fabids</taxon>
        <taxon>Fabales</taxon>
        <taxon>Fabaceae</taxon>
        <taxon>Papilionoideae</taxon>
        <taxon>50 kb inversion clade</taxon>
        <taxon>NPAAA clade</taxon>
        <taxon>indigoferoid/millettioid clade</taxon>
        <taxon>Phaseoleae</taxon>
        <taxon>Vigna</taxon>
    </lineage>
</organism>
<protein>
    <submittedName>
        <fullName evidence="3">Putative transposase</fullName>
    </submittedName>
</protein>
<sequence>MVAPLTIELQPTAYSSRISKVEFHRFDAQSQFHSTQPTQPPIQSQSQSRCHATQPTQPQPQNQSEHIPTKVLHLEEYPMVNKAQTSSSSQVSEGNTGNKIMILPEGDGFDQHKLVVRTIASIIRTNLEEAKPSWKQLSIGQRNLWFNIFKKEAKGTDPSLVEFYFRTHRKKNDQSWVGPHAESVYDKFVKKKFELSSMSSKVISGEDIADSQPSKDQMPSDFDVWVDSVGKKKGRIFGLGSVGNALFTSSSQPLKLSANSEEVDILRNQIQELNDSLKRQELEKLSMRRELTQTKKQGSTGNTLLTSPSQPMKLSPNSEEIDELRNQIKALKESLQIQEQEKLEMKQELIQTKKQVFALMQHLGFVGSSTVPSSSPEHSSINEDNGSDTDKFVKKKFELSSMSSKVISGEDIADSQPSKDQMPSDFDVWVDSVGKKKGRIFGLGSVGNALFTSSSQPLKLSANSEEVDILRNQIQELNDSLKRQELEKLSMRRELTQTKKQGSTGNTLLTSPSQPMKLSPNSEEIDELRNQIKALKESLQIQEQEKLEMKQELIQTKKQVFALMQHLGFVGSSTVPSSSPEHSSINEDNGSDTVSDHIQ</sequence>
<feature type="compositionally biased region" description="Polar residues" evidence="2">
    <location>
        <begin position="498"/>
        <end position="521"/>
    </location>
</feature>
<keyword evidence="1" id="KW-0175">Coiled coil</keyword>
<dbReference type="Proteomes" id="UP000501690">
    <property type="component" value="Linkage Group LG10"/>
</dbReference>
<feature type="compositionally biased region" description="Low complexity" evidence="2">
    <location>
        <begin position="368"/>
        <end position="379"/>
    </location>
</feature>
<dbReference type="InterPro" id="IPR004252">
    <property type="entry name" value="Probable_transposase_24"/>
</dbReference>
<proteinExistence type="predicted"/>
<keyword evidence="4" id="KW-1185">Reference proteome</keyword>
<evidence type="ECO:0000313" key="4">
    <source>
        <dbReference type="Proteomes" id="UP000501690"/>
    </source>
</evidence>
<feature type="compositionally biased region" description="Low complexity" evidence="2">
    <location>
        <begin position="34"/>
        <end position="63"/>
    </location>
</feature>
<feature type="compositionally biased region" description="Low complexity" evidence="2">
    <location>
        <begin position="572"/>
        <end position="583"/>
    </location>
</feature>
<dbReference type="EMBL" id="CP039354">
    <property type="protein sequence ID" value="QCE11961.1"/>
    <property type="molecule type" value="Genomic_DNA"/>
</dbReference>
<feature type="region of interest" description="Disordered" evidence="2">
    <location>
        <begin position="28"/>
        <end position="65"/>
    </location>
</feature>
<feature type="compositionally biased region" description="Polar residues" evidence="2">
    <location>
        <begin position="294"/>
        <end position="316"/>
    </location>
</feature>
<dbReference type="Pfam" id="PF03004">
    <property type="entry name" value="Transposase_24"/>
    <property type="match status" value="1"/>
</dbReference>
<gene>
    <name evidence="3" type="ORF">DEO72_LG10g3200</name>
</gene>
<evidence type="ECO:0000256" key="1">
    <source>
        <dbReference type="SAM" id="Coils"/>
    </source>
</evidence>
<evidence type="ECO:0000313" key="3">
    <source>
        <dbReference type="EMBL" id="QCE11961.1"/>
    </source>
</evidence>
<evidence type="ECO:0000256" key="2">
    <source>
        <dbReference type="SAM" id="MobiDB-lite"/>
    </source>
</evidence>
<name>A0A4D6NG88_VIGUN</name>
<feature type="coiled-coil region" evidence="1">
    <location>
        <begin position="321"/>
        <end position="355"/>
    </location>
</feature>
<dbReference type="AlphaFoldDB" id="A0A4D6NG88"/>